<evidence type="ECO:0000256" key="1">
    <source>
        <dbReference type="ARBA" id="ARBA00004903"/>
    </source>
</evidence>
<evidence type="ECO:0000313" key="12">
    <source>
        <dbReference type="Proteomes" id="UP001628091"/>
    </source>
</evidence>
<dbReference type="SUPFAM" id="SSF53597">
    <property type="entry name" value="Dihydrofolate reductase-like"/>
    <property type="match status" value="1"/>
</dbReference>
<evidence type="ECO:0000259" key="10">
    <source>
        <dbReference type="PROSITE" id="PS51330"/>
    </source>
</evidence>
<evidence type="ECO:0000256" key="6">
    <source>
        <dbReference type="ARBA" id="ARBA00023002"/>
    </source>
</evidence>
<keyword evidence="12" id="KW-1185">Reference proteome</keyword>
<dbReference type="RefSeq" id="WP_407865072.1">
    <property type="nucleotide sequence ID" value="NZ_BAAFZP010000001.1"/>
</dbReference>
<comment type="pathway">
    <text evidence="1 8">Cofactor biosynthesis; tetrahydrofolate biosynthesis; 5,6,7,8-tetrahydrofolate from 7,8-dihydrofolate: step 1/1.</text>
</comment>
<dbReference type="PROSITE" id="PS00075">
    <property type="entry name" value="DHFR_1"/>
    <property type="match status" value="1"/>
</dbReference>
<reference evidence="11 12" key="1">
    <citation type="submission" date="2024-10" db="EMBL/GenBank/DDBJ databases">
        <title>Isolation, draft genome sequencing and identification of Phyllobacterium sp. NSA23, isolated from leaf soil.</title>
        <authorList>
            <person name="Akita H."/>
        </authorList>
    </citation>
    <scope>NUCLEOTIDE SEQUENCE [LARGE SCALE GENOMIC DNA]</scope>
    <source>
        <strain evidence="11 12">NSA23</strain>
    </source>
</reference>
<comment type="caution">
    <text evidence="11">The sequence shown here is derived from an EMBL/GenBank/DDBJ whole genome shotgun (WGS) entry which is preliminary data.</text>
</comment>
<evidence type="ECO:0000313" key="11">
    <source>
        <dbReference type="EMBL" id="GAB1582437.1"/>
    </source>
</evidence>
<dbReference type="PRINTS" id="PR00070">
    <property type="entry name" value="DHFR"/>
</dbReference>
<name>A0ABQ0H0J2_9HYPH</name>
<evidence type="ECO:0000256" key="9">
    <source>
        <dbReference type="RuleBase" id="RU004474"/>
    </source>
</evidence>
<dbReference type="PANTHER" id="PTHR48069:SF3">
    <property type="entry name" value="DIHYDROFOLATE REDUCTASE"/>
    <property type="match status" value="1"/>
</dbReference>
<evidence type="ECO:0000256" key="8">
    <source>
        <dbReference type="PIRNR" id="PIRNR000194"/>
    </source>
</evidence>
<comment type="catalytic activity">
    <reaction evidence="8">
        <text>(6S)-5,6,7,8-tetrahydrofolate + NADP(+) = 7,8-dihydrofolate + NADPH + H(+)</text>
        <dbReference type="Rhea" id="RHEA:15009"/>
        <dbReference type="ChEBI" id="CHEBI:15378"/>
        <dbReference type="ChEBI" id="CHEBI:57451"/>
        <dbReference type="ChEBI" id="CHEBI:57453"/>
        <dbReference type="ChEBI" id="CHEBI:57783"/>
        <dbReference type="ChEBI" id="CHEBI:58349"/>
        <dbReference type="EC" id="1.5.1.3"/>
    </reaction>
</comment>
<keyword evidence="4 8" id="KW-0554">One-carbon metabolism</keyword>
<comment type="function">
    <text evidence="7 8">Key enzyme in folate metabolism. Catalyzes an essential reaction for de novo glycine and purine synthesis, and for DNA precursor synthesis.</text>
</comment>
<dbReference type="PANTHER" id="PTHR48069">
    <property type="entry name" value="DIHYDROFOLATE REDUCTASE"/>
    <property type="match status" value="1"/>
</dbReference>
<dbReference type="PIRSF" id="PIRSF000194">
    <property type="entry name" value="DHFR"/>
    <property type="match status" value="1"/>
</dbReference>
<dbReference type="InterPro" id="IPR012259">
    <property type="entry name" value="DHFR"/>
</dbReference>
<proteinExistence type="inferred from homology"/>
<dbReference type="EC" id="1.5.1.3" evidence="3 8"/>
<evidence type="ECO:0000256" key="3">
    <source>
        <dbReference type="ARBA" id="ARBA00012856"/>
    </source>
</evidence>
<evidence type="ECO:0000256" key="7">
    <source>
        <dbReference type="ARBA" id="ARBA00025067"/>
    </source>
</evidence>
<dbReference type="InterPro" id="IPR001796">
    <property type="entry name" value="DHFR_dom"/>
</dbReference>
<comment type="similarity">
    <text evidence="2 8 9">Belongs to the dihydrofolate reductase family.</text>
</comment>
<sequence length="170" mass="18613">MVSPIISIVVAISENGVIGRDNGLPWRLSSDMKRFKAITMGKPIVMGRKTWASIGRPLPGRANIVVTRDADFTAEGAEVAHSVEEALAIARKRAEDAGVDEICVIGGGDIYRQTLPLAHRLHLTEVMGRIEGDTHFPPMDPADWREVSAEELPAGEKDSHATRYAVYERL</sequence>
<dbReference type="CDD" id="cd00209">
    <property type="entry name" value="DHFR"/>
    <property type="match status" value="1"/>
</dbReference>
<dbReference type="PROSITE" id="PS51330">
    <property type="entry name" value="DHFR_2"/>
    <property type="match status" value="1"/>
</dbReference>
<evidence type="ECO:0000256" key="4">
    <source>
        <dbReference type="ARBA" id="ARBA00022563"/>
    </source>
</evidence>
<dbReference type="InterPro" id="IPR017925">
    <property type="entry name" value="DHFR_CS"/>
</dbReference>
<dbReference type="Pfam" id="PF00186">
    <property type="entry name" value="DHFR_1"/>
    <property type="match status" value="1"/>
</dbReference>
<feature type="domain" description="DHFR" evidence="10">
    <location>
        <begin position="5"/>
        <end position="169"/>
    </location>
</feature>
<protein>
    <recommendedName>
        <fullName evidence="3 8">Dihydrofolate reductase</fullName>
        <ecNumber evidence="3 8">1.5.1.3</ecNumber>
    </recommendedName>
</protein>
<evidence type="ECO:0000256" key="2">
    <source>
        <dbReference type="ARBA" id="ARBA00009539"/>
    </source>
</evidence>
<organism evidence="11 12">
    <name type="scientific">Phyllobacterium phragmitis</name>
    <dbReference type="NCBI Taxonomy" id="2670329"/>
    <lineage>
        <taxon>Bacteria</taxon>
        <taxon>Pseudomonadati</taxon>
        <taxon>Pseudomonadota</taxon>
        <taxon>Alphaproteobacteria</taxon>
        <taxon>Hyphomicrobiales</taxon>
        <taxon>Phyllobacteriaceae</taxon>
        <taxon>Phyllobacterium</taxon>
    </lineage>
</organism>
<dbReference type="Gene3D" id="3.40.430.10">
    <property type="entry name" value="Dihydrofolate Reductase, subunit A"/>
    <property type="match status" value="1"/>
</dbReference>
<dbReference type="Proteomes" id="UP001628091">
    <property type="component" value="Unassembled WGS sequence"/>
</dbReference>
<accession>A0ABQ0H0J2</accession>
<keyword evidence="5 8" id="KW-0521">NADP</keyword>
<evidence type="ECO:0000256" key="5">
    <source>
        <dbReference type="ARBA" id="ARBA00022857"/>
    </source>
</evidence>
<dbReference type="EMBL" id="BAAFZP010000001">
    <property type="protein sequence ID" value="GAB1582437.1"/>
    <property type="molecule type" value="Genomic_DNA"/>
</dbReference>
<gene>
    <name evidence="11" type="ORF">PPNSA23_23800</name>
</gene>
<dbReference type="InterPro" id="IPR024072">
    <property type="entry name" value="DHFR-like_dom_sf"/>
</dbReference>
<keyword evidence="6 8" id="KW-0560">Oxidoreductase</keyword>